<comment type="caution">
    <text evidence="7">The sequence shown here is derived from an EMBL/GenBank/DDBJ whole genome shotgun (WGS) entry which is preliminary data.</text>
</comment>
<dbReference type="GO" id="GO:0004321">
    <property type="term" value="F:fatty-acyl-CoA synthase activity"/>
    <property type="evidence" value="ECO:0007669"/>
    <property type="project" value="TreeGrafter"/>
</dbReference>
<evidence type="ECO:0000256" key="4">
    <source>
        <dbReference type="ARBA" id="ARBA00022840"/>
    </source>
</evidence>
<keyword evidence="8" id="KW-1185">Reference proteome</keyword>
<dbReference type="Pfam" id="PF13193">
    <property type="entry name" value="AMP-binding_C"/>
    <property type="match status" value="1"/>
</dbReference>
<dbReference type="PANTHER" id="PTHR43605">
    <property type="entry name" value="ACYL-COENZYME A SYNTHETASE"/>
    <property type="match status" value="1"/>
</dbReference>
<keyword evidence="4" id="KW-0067">ATP-binding</keyword>
<keyword evidence="3" id="KW-0547">Nucleotide-binding</keyword>
<evidence type="ECO:0000313" key="8">
    <source>
        <dbReference type="Proteomes" id="UP000552709"/>
    </source>
</evidence>
<dbReference type="AlphaFoldDB" id="A0A7W8JUQ4"/>
<dbReference type="Gene3D" id="3.30.300.30">
    <property type="match status" value="1"/>
</dbReference>
<evidence type="ECO:0000256" key="2">
    <source>
        <dbReference type="ARBA" id="ARBA00022598"/>
    </source>
</evidence>
<evidence type="ECO:0000259" key="6">
    <source>
        <dbReference type="Pfam" id="PF13193"/>
    </source>
</evidence>
<dbReference type="PANTHER" id="PTHR43605:SF10">
    <property type="entry name" value="ACYL-COA SYNTHETASE MEDIUM CHAIN FAMILY MEMBER 3"/>
    <property type="match status" value="1"/>
</dbReference>
<protein>
    <submittedName>
        <fullName evidence="7">Acyl-CoA synthetase (AMP-forming)/AMP-acid ligase II</fullName>
    </submittedName>
</protein>
<dbReference type="InterPro" id="IPR025110">
    <property type="entry name" value="AMP-bd_C"/>
</dbReference>
<evidence type="ECO:0000256" key="3">
    <source>
        <dbReference type="ARBA" id="ARBA00022741"/>
    </source>
</evidence>
<accession>A0A7W8JUQ4</accession>
<dbReference type="InterPro" id="IPR045851">
    <property type="entry name" value="AMP-bd_C_sf"/>
</dbReference>
<dbReference type="Proteomes" id="UP000552709">
    <property type="component" value="Unassembled WGS sequence"/>
</dbReference>
<sequence length="140" mass="15629">MLYHRFTLSDWDVERVMKAAVIGVPDALRGEVLEAFVVLRADDRGDEALAAELQRLVKQQFAAHAYPRTVHFVNELPKTPSGKVQRFVLRRRRRMQVFSDPASGGPTNEPPGGAGIEPGLGDQVSFLEGLDTRFWPSLQT</sequence>
<dbReference type="SUPFAM" id="SSF56801">
    <property type="entry name" value="Acetyl-CoA synthetase-like"/>
    <property type="match status" value="1"/>
</dbReference>
<keyword evidence="2 7" id="KW-0436">Ligase</keyword>
<name>A0A7W8JUQ4_9DEIO</name>
<evidence type="ECO:0000313" key="7">
    <source>
        <dbReference type="EMBL" id="MBB5363514.1"/>
    </source>
</evidence>
<evidence type="ECO:0000256" key="1">
    <source>
        <dbReference type="ARBA" id="ARBA00006432"/>
    </source>
</evidence>
<dbReference type="GO" id="GO:0006633">
    <property type="term" value="P:fatty acid biosynthetic process"/>
    <property type="evidence" value="ECO:0007669"/>
    <property type="project" value="TreeGrafter"/>
</dbReference>
<feature type="region of interest" description="Disordered" evidence="5">
    <location>
        <begin position="96"/>
        <end position="120"/>
    </location>
</feature>
<dbReference type="InterPro" id="IPR051087">
    <property type="entry name" value="Mitochondrial_ACSM"/>
</dbReference>
<proteinExistence type="inferred from homology"/>
<reference evidence="7 8" key="1">
    <citation type="submission" date="2020-08" db="EMBL/GenBank/DDBJ databases">
        <title>Genomic Encyclopedia of Type Strains, Phase IV (KMG-IV): sequencing the most valuable type-strain genomes for metagenomic binning, comparative biology and taxonomic classification.</title>
        <authorList>
            <person name="Goeker M."/>
        </authorList>
    </citation>
    <scope>NUCLEOTIDE SEQUENCE [LARGE SCALE GENOMIC DNA]</scope>
    <source>
        <strain evidence="7 8">DSM 27939</strain>
    </source>
</reference>
<dbReference type="GO" id="GO:0006637">
    <property type="term" value="P:acyl-CoA metabolic process"/>
    <property type="evidence" value="ECO:0007669"/>
    <property type="project" value="TreeGrafter"/>
</dbReference>
<gene>
    <name evidence="7" type="ORF">HNQ08_002620</name>
</gene>
<dbReference type="GO" id="GO:0005524">
    <property type="term" value="F:ATP binding"/>
    <property type="evidence" value="ECO:0007669"/>
    <property type="project" value="UniProtKB-KW"/>
</dbReference>
<dbReference type="EMBL" id="JACHFL010000006">
    <property type="protein sequence ID" value="MBB5363514.1"/>
    <property type="molecule type" value="Genomic_DNA"/>
</dbReference>
<dbReference type="GO" id="GO:0015645">
    <property type="term" value="F:fatty acid ligase activity"/>
    <property type="evidence" value="ECO:0007669"/>
    <property type="project" value="TreeGrafter"/>
</dbReference>
<dbReference type="RefSeq" id="WP_184132606.1">
    <property type="nucleotide sequence ID" value="NZ_JACHFL010000006.1"/>
</dbReference>
<organism evidence="7 8">
    <name type="scientific">Deinococcus humi</name>
    <dbReference type="NCBI Taxonomy" id="662880"/>
    <lineage>
        <taxon>Bacteria</taxon>
        <taxon>Thermotogati</taxon>
        <taxon>Deinococcota</taxon>
        <taxon>Deinococci</taxon>
        <taxon>Deinococcales</taxon>
        <taxon>Deinococcaceae</taxon>
        <taxon>Deinococcus</taxon>
    </lineage>
</organism>
<evidence type="ECO:0000256" key="5">
    <source>
        <dbReference type="SAM" id="MobiDB-lite"/>
    </source>
</evidence>
<feature type="domain" description="AMP-binding enzyme C-terminal" evidence="6">
    <location>
        <begin position="14"/>
        <end position="83"/>
    </location>
</feature>
<comment type="similarity">
    <text evidence="1">Belongs to the ATP-dependent AMP-binding enzyme family.</text>
</comment>